<proteinExistence type="predicted"/>
<keyword evidence="2" id="KW-1185">Reference proteome</keyword>
<protein>
    <submittedName>
        <fullName evidence="1">Uncharacterized protein</fullName>
    </submittedName>
</protein>
<reference evidence="1" key="3">
    <citation type="submission" date="2023-05" db="EMBL/GenBank/DDBJ databases">
        <authorList>
            <person name="Smith C.H."/>
        </authorList>
    </citation>
    <scope>NUCLEOTIDE SEQUENCE</scope>
    <source>
        <strain evidence="1">CHS0354</strain>
        <tissue evidence="1">Mantle</tissue>
    </source>
</reference>
<accession>A0AAE0STJ9</accession>
<evidence type="ECO:0000313" key="2">
    <source>
        <dbReference type="Proteomes" id="UP001195483"/>
    </source>
</evidence>
<dbReference type="Proteomes" id="UP001195483">
    <property type="component" value="Unassembled WGS sequence"/>
</dbReference>
<sequence>MPVHGINGGPKFTNIKYNISTFTDVLRGINLVRSDNFWCLKRMRLVGLVKEQTIIYRLLKS</sequence>
<dbReference type="EMBL" id="JAEAOA010001122">
    <property type="protein sequence ID" value="KAK3597529.1"/>
    <property type="molecule type" value="Genomic_DNA"/>
</dbReference>
<name>A0AAE0STJ9_9BIVA</name>
<dbReference type="AlphaFoldDB" id="A0AAE0STJ9"/>
<reference evidence="1" key="1">
    <citation type="journal article" date="2021" name="Genome Biol. Evol.">
        <title>A High-Quality Reference Genome for a Parasitic Bivalve with Doubly Uniparental Inheritance (Bivalvia: Unionida).</title>
        <authorList>
            <person name="Smith C.H."/>
        </authorList>
    </citation>
    <scope>NUCLEOTIDE SEQUENCE</scope>
    <source>
        <strain evidence="1">CHS0354</strain>
    </source>
</reference>
<evidence type="ECO:0000313" key="1">
    <source>
        <dbReference type="EMBL" id="KAK3597529.1"/>
    </source>
</evidence>
<comment type="caution">
    <text evidence="1">The sequence shown here is derived from an EMBL/GenBank/DDBJ whole genome shotgun (WGS) entry which is preliminary data.</text>
</comment>
<reference evidence="1" key="2">
    <citation type="journal article" date="2021" name="Genome Biol. Evol.">
        <title>Developing a high-quality reference genome for a parasitic bivalve with doubly uniparental inheritance (Bivalvia: Unionida).</title>
        <authorList>
            <person name="Smith C.H."/>
        </authorList>
    </citation>
    <scope>NUCLEOTIDE SEQUENCE</scope>
    <source>
        <strain evidence="1">CHS0354</strain>
        <tissue evidence="1">Mantle</tissue>
    </source>
</reference>
<gene>
    <name evidence="1" type="ORF">CHS0354_018126</name>
</gene>
<organism evidence="1 2">
    <name type="scientific">Potamilus streckersoni</name>
    <dbReference type="NCBI Taxonomy" id="2493646"/>
    <lineage>
        <taxon>Eukaryota</taxon>
        <taxon>Metazoa</taxon>
        <taxon>Spiralia</taxon>
        <taxon>Lophotrochozoa</taxon>
        <taxon>Mollusca</taxon>
        <taxon>Bivalvia</taxon>
        <taxon>Autobranchia</taxon>
        <taxon>Heteroconchia</taxon>
        <taxon>Palaeoheterodonta</taxon>
        <taxon>Unionida</taxon>
        <taxon>Unionoidea</taxon>
        <taxon>Unionidae</taxon>
        <taxon>Ambleminae</taxon>
        <taxon>Lampsilini</taxon>
        <taxon>Potamilus</taxon>
    </lineage>
</organism>